<name>M4RS92_9BIFI</name>
<proteinExistence type="predicted"/>
<dbReference type="HOGENOM" id="CLU_035969_0_0_11"/>
<dbReference type="EMBL" id="CP004346">
    <property type="protein sequence ID" value="AGH41392.1"/>
    <property type="molecule type" value="Genomic_DNA"/>
</dbReference>
<gene>
    <name evidence="2" type="ORF">D805_1125</name>
</gene>
<dbReference type="InterPro" id="IPR021391">
    <property type="entry name" value="DUF3027"/>
</dbReference>
<feature type="compositionally biased region" description="Acidic residues" evidence="1">
    <location>
        <begin position="316"/>
        <end position="335"/>
    </location>
</feature>
<dbReference type="KEGG" id="btp:D805_1125"/>
<organism evidence="2 3">
    <name type="scientific">Bifidobacterium thermophilum RBL67</name>
    <dbReference type="NCBI Taxonomy" id="1254439"/>
    <lineage>
        <taxon>Bacteria</taxon>
        <taxon>Bacillati</taxon>
        <taxon>Actinomycetota</taxon>
        <taxon>Actinomycetes</taxon>
        <taxon>Bifidobacteriales</taxon>
        <taxon>Bifidobacteriaceae</taxon>
        <taxon>Bifidobacterium</taxon>
    </lineage>
</organism>
<feature type="region of interest" description="Disordered" evidence="1">
    <location>
        <begin position="1"/>
        <end position="20"/>
    </location>
</feature>
<feature type="compositionally biased region" description="Polar residues" evidence="1">
    <location>
        <begin position="137"/>
        <end position="147"/>
    </location>
</feature>
<dbReference type="RefSeq" id="WP_015450650.1">
    <property type="nucleotide sequence ID" value="NC_020546.1"/>
</dbReference>
<feature type="compositionally biased region" description="Low complexity" evidence="1">
    <location>
        <begin position="382"/>
        <end position="425"/>
    </location>
</feature>
<feature type="compositionally biased region" description="Basic and acidic residues" evidence="1">
    <location>
        <begin position="155"/>
        <end position="165"/>
    </location>
</feature>
<evidence type="ECO:0000313" key="2">
    <source>
        <dbReference type="EMBL" id="AGH41392.1"/>
    </source>
</evidence>
<keyword evidence="3" id="KW-1185">Reference proteome</keyword>
<accession>M4RS92</accession>
<evidence type="ECO:0000256" key="1">
    <source>
        <dbReference type="SAM" id="MobiDB-lite"/>
    </source>
</evidence>
<evidence type="ECO:0008006" key="4">
    <source>
        <dbReference type="Google" id="ProtNLM"/>
    </source>
</evidence>
<feature type="compositionally biased region" description="Low complexity" evidence="1">
    <location>
        <begin position="466"/>
        <end position="491"/>
    </location>
</feature>
<dbReference type="Pfam" id="PF11228">
    <property type="entry name" value="DUF3027"/>
    <property type="match status" value="1"/>
</dbReference>
<feature type="compositionally biased region" description="Acidic residues" evidence="1">
    <location>
        <begin position="369"/>
        <end position="381"/>
    </location>
</feature>
<protein>
    <recommendedName>
        <fullName evidence="4">DUF3027 domain-containing protein</fullName>
    </recommendedName>
</protein>
<evidence type="ECO:0000313" key="3">
    <source>
        <dbReference type="Proteomes" id="UP000011835"/>
    </source>
</evidence>
<feature type="compositionally biased region" description="Basic and acidic residues" evidence="1">
    <location>
        <begin position="123"/>
        <end position="135"/>
    </location>
</feature>
<sequence length="491" mass="52774">MSMQTIENPQDEPETPRIDPKSLARSVAMTVADEPDQVGRLTRSIDEDDHVTDFRFESKKRGYEGWEWSVTLYHDTDIDEWTVNESSLVPTDQALMPPAWVPWKDRLLPTDLSVTDSIGTEPDDSRLEDGFRRTEPSVATPTPNADQAQAGEQGEDGRTQAKDDVSVQTGDTTDNPEDASVTSAQDLEDSVEEFMLSRRHVLSPLGRDQTAKRWYEGPHGPKALSTKTAAGNLCSTCGFFVPLKGDFDRMFGVCANKWSPDDGRVVSLDHGCGEHSEIDPPQPSHLWVQSKPAYDDMHIDVIAQSPREERGQVELLEEASEADIDDNTVEDDETDREERDDTQQTPQVESVITMDDLEAAGFPETNHGDDDDDADAADDALVDAADAANVADVPNTGDADAAQAEADDTAGTAEAAGTAQNAENTDTGDVAQAAEAAPSDGRKQTDDTATSDDAAETGNAKSAAYGDTADTANPTDAAGADGNGDNPQNAD</sequence>
<reference evidence="2 3" key="1">
    <citation type="journal article" date="2013" name="Genome Announc.">
        <title>Complete Genome Sequence of the Probiotic Bifidobacterium thermophilum Strain RBL67.</title>
        <authorList>
            <person name="Jans C."/>
            <person name="Lacroix C."/>
            <person name="Follador R."/>
            <person name="Stevens M.J."/>
        </authorList>
    </citation>
    <scope>NUCLEOTIDE SEQUENCE [LARGE SCALE GENOMIC DNA]</scope>
    <source>
        <strain evidence="2 3">RBL67</strain>
    </source>
</reference>
<feature type="region of interest" description="Disordered" evidence="1">
    <location>
        <begin position="316"/>
        <end position="491"/>
    </location>
</feature>
<dbReference type="AlphaFoldDB" id="M4RS92"/>
<dbReference type="Proteomes" id="UP000011835">
    <property type="component" value="Chromosome"/>
</dbReference>
<feature type="region of interest" description="Disordered" evidence="1">
    <location>
        <begin position="113"/>
        <end position="187"/>
    </location>
</feature>
<dbReference type="PATRIC" id="fig|1254439.12.peg.1118"/>